<organism evidence="2 3">
    <name type="scientific">Anaerobaca lacustris</name>
    <dbReference type="NCBI Taxonomy" id="3044600"/>
    <lineage>
        <taxon>Bacteria</taxon>
        <taxon>Pseudomonadati</taxon>
        <taxon>Planctomycetota</taxon>
        <taxon>Phycisphaerae</taxon>
        <taxon>Sedimentisphaerales</taxon>
        <taxon>Anaerobacaceae</taxon>
        <taxon>Anaerobaca</taxon>
    </lineage>
</organism>
<comment type="caution">
    <text evidence="2">The sequence shown here is derived from an EMBL/GenBank/DDBJ whole genome shotgun (WGS) entry which is preliminary data.</text>
</comment>
<dbReference type="Pfam" id="PF00932">
    <property type="entry name" value="LTD"/>
    <property type="match status" value="3"/>
</dbReference>
<evidence type="ECO:0000313" key="2">
    <source>
        <dbReference type="EMBL" id="MDI6449911.1"/>
    </source>
</evidence>
<feature type="domain" description="LTD" evidence="1">
    <location>
        <begin position="521"/>
        <end position="670"/>
    </location>
</feature>
<sequence length="1364" mass="151100">MRRAGRKSRLGLACAMVLCLSTLWGSPSMALVISEIMYHPADDGESLEFIELYNDRAVFEDLSGWVFTRGIEYTFEPETILGAKQYMVIARDPAALEAAYGISGVLGPYAGRLDNAGERVELSNASGAAVLSVRYDREPPWPAAPSGTGHSLVLATLAGDPDEASSWAASSTIGGTPGAPDPIQVEAEGPNLVTLVDIGHPGRYFKGTREPSPDRLGRPTTEWTAIEFNDDPATTDWLEGPSGYGYSGDPAHFQVIRTLLDDMRYNYVSVYARLPFVLTGGQIDSFAQLQAEIHYDDEFILYLNGVRVADSGRMPGDPPPFNHPSGQGWNPPAEILDLTNRMNLLVVGTNVLSIQVHNASLGGSSDCIASPILRAVVEAPRTGGDPRARLVINELLTKGGTDWIEIYNPGPVPVDLSGVYLSDDPTNLLQCRFADGLVLAPGEFWAVEQGTSDEGFGFGLSFAGETVYVTAATDEAEPRPVRVMDAVRFGTIPPGMTFGRYPDGSGDLHVLEVPTFAGPNARPSVHDIVINEIMYHHLTADERFEYVELYNKGNETVSLGGWAFTGGIDYVFEQGVEMPPDSYLVIAQSPDFLAAIYEHLDVGVNVVGPYSGRLSERSDRLRLSYPLTEDDEVYMVTADEVTYYDGGRWPFWADGRGSSLELRDPHSDNSKPDAWADSDESDKTEWTEYSFTIAANDTQYTHDRVTVFDLMLLKHGEVLLDDIECVIDGANRLTNGGFESGMSPWRTLGNHVQSFVTTADSYSGSRALHLIATGHGDPGANRVNQSISGVNANTVTFRFRARWLRGSRYLLLRTTQEQSPVQPPRPAYAFELGIPFNMGTPGLRNTAYVANRAPDITNVRHSPVLPAGGEPIVVTSRITDHDGVVMAMLSYRSEGGAFTNVPMVDDGSGDDAIAGDSVFTATIPGAPTGTMRAFYIEAFDGTAFTRFPSRLAPTAEVPDRTCLVRVGETPVNSRFASYRVWLSNDVVSTFRSRPNLSNELLDCTFVYNDTDVFYNVGIRHRGSPFLRSGTGRDPTPADSHGVRLDFNPNQRFRDRTEVNLDGTEGSSRGPLQERASYWFYQQMGLQFSRQEYVRLIMNGRARNIYEDVQKIDGDYIDKWFPNDADGYIHKIDDYFEYSADGTRHRNLDEGLKYDSRHPLLKETYRWGFEKRSHRENDKWDHLFNFAAAMNTPSASPTYEQTIESVIHPDHFAAVLAIRHAVGDWDSYGYRRGKNNYFYYAAQKGKWYLLPWDIDFTLGSGDGPSTGLPPTNSSIFPEVHQFLNHPKYKEVYWDALRTLVEGPWQTSYGTNDPPTAFDRFLDDAADALGAEGFDNSRRNSIKQFVRSRRNYVLSQLPTAPTGRDR</sequence>
<dbReference type="PROSITE" id="PS51841">
    <property type="entry name" value="LTD"/>
    <property type="match status" value="2"/>
</dbReference>
<dbReference type="InterPro" id="IPR014867">
    <property type="entry name" value="Spore_coat_CotH_CotH2/3/7"/>
</dbReference>
<proteinExistence type="predicted"/>
<name>A0AAW6U2U7_9BACT</name>
<keyword evidence="3" id="KW-1185">Reference proteome</keyword>
<dbReference type="InterPro" id="IPR001322">
    <property type="entry name" value="Lamin_tail_dom"/>
</dbReference>
<dbReference type="EMBL" id="JASCXX010000014">
    <property type="protein sequence ID" value="MDI6449911.1"/>
    <property type="molecule type" value="Genomic_DNA"/>
</dbReference>
<dbReference type="RefSeq" id="WP_349245321.1">
    <property type="nucleotide sequence ID" value="NZ_JASCXX010000014.1"/>
</dbReference>
<protein>
    <submittedName>
        <fullName evidence="2">Lamin tail domain-containing protein</fullName>
    </submittedName>
</protein>
<evidence type="ECO:0000313" key="3">
    <source>
        <dbReference type="Proteomes" id="UP001431776"/>
    </source>
</evidence>
<accession>A0AAW6U2U7</accession>
<reference evidence="2" key="1">
    <citation type="submission" date="2023-05" db="EMBL/GenBank/DDBJ databases">
        <title>Anaerotaeda fermentans gen. nov., sp. nov., a novel anaerobic planctomycete of the new family within the order Sedimentisphaerales isolated from Taman Peninsula, Russia.</title>
        <authorList>
            <person name="Khomyakova M.A."/>
            <person name="Merkel A.Y."/>
            <person name="Slobodkin A.I."/>
        </authorList>
    </citation>
    <scope>NUCLEOTIDE SEQUENCE</scope>
    <source>
        <strain evidence="2">M17dextr</strain>
    </source>
</reference>
<dbReference type="Gene3D" id="2.60.40.1260">
    <property type="entry name" value="Lamin Tail domain"/>
    <property type="match status" value="1"/>
</dbReference>
<dbReference type="InterPro" id="IPR036415">
    <property type="entry name" value="Lamin_tail_dom_sf"/>
</dbReference>
<dbReference type="PANTHER" id="PTHR40050">
    <property type="entry name" value="INNER SPORE COAT PROTEIN H"/>
    <property type="match status" value="1"/>
</dbReference>
<dbReference type="Proteomes" id="UP001431776">
    <property type="component" value="Unassembled WGS sequence"/>
</dbReference>
<dbReference type="SUPFAM" id="SSF74853">
    <property type="entry name" value="Lamin A/C globular tail domain"/>
    <property type="match status" value="3"/>
</dbReference>
<gene>
    <name evidence="2" type="ORF">QJ522_12705</name>
</gene>
<evidence type="ECO:0000259" key="1">
    <source>
        <dbReference type="PROSITE" id="PS51841"/>
    </source>
</evidence>
<dbReference type="PANTHER" id="PTHR40050:SF1">
    <property type="entry name" value="INNER SPORE COAT PROTEIN H"/>
    <property type="match status" value="1"/>
</dbReference>
<dbReference type="Pfam" id="PF08757">
    <property type="entry name" value="CotH"/>
    <property type="match status" value="1"/>
</dbReference>
<dbReference type="Gene3D" id="2.60.120.260">
    <property type="entry name" value="Galactose-binding domain-like"/>
    <property type="match status" value="2"/>
</dbReference>
<feature type="domain" description="LTD" evidence="1">
    <location>
        <begin position="380"/>
        <end position="491"/>
    </location>
</feature>